<dbReference type="GO" id="GO:0016787">
    <property type="term" value="F:hydrolase activity"/>
    <property type="evidence" value="ECO:0007669"/>
    <property type="project" value="InterPro"/>
</dbReference>
<dbReference type="Pfam" id="PF04273">
    <property type="entry name" value="BLH_phosphatase"/>
    <property type="match status" value="1"/>
</dbReference>
<dbReference type="Gene3D" id="3.90.190.10">
    <property type="entry name" value="Protein tyrosine phosphatase superfamily"/>
    <property type="match status" value="1"/>
</dbReference>
<dbReference type="AlphaFoldDB" id="A0A220S256"/>
<reference evidence="2 3" key="1">
    <citation type="submission" date="2017-06" db="EMBL/GenBank/DDBJ databases">
        <title>Neisseria chenwenguii sp. nov., isolated from the intestinal contents of Tibetan Plateau Pika in Yushu, Qinghai Province, China.</title>
        <authorList>
            <person name="Zhang G."/>
        </authorList>
    </citation>
    <scope>NUCLEOTIDE SEQUENCE [LARGE SCALE GENOMIC DNA]</scope>
    <source>
        <strain evidence="2 3">10023</strain>
    </source>
</reference>
<proteinExistence type="predicted"/>
<organism evidence="2 3">
    <name type="scientific">Neisseria chenwenguii</name>
    <dbReference type="NCBI Taxonomy" id="1853278"/>
    <lineage>
        <taxon>Bacteria</taxon>
        <taxon>Pseudomonadati</taxon>
        <taxon>Pseudomonadota</taxon>
        <taxon>Betaproteobacteria</taxon>
        <taxon>Neisseriales</taxon>
        <taxon>Neisseriaceae</taxon>
        <taxon>Neisseria</taxon>
    </lineage>
</organism>
<dbReference type="SUPFAM" id="SSF52799">
    <property type="entry name" value="(Phosphotyrosine protein) phosphatases II"/>
    <property type="match status" value="1"/>
</dbReference>
<name>A0A220S256_9NEIS</name>
<evidence type="ECO:0000259" key="1">
    <source>
        <dbReference type="Pfam" id="PF04273"/>
    </source>
</evidence>
<dbReference type="Proteomes" id="UP000198238">
    <property type="component" value="Chromosome"/>
</dbReference>
<dbReference type="EMBL" id="CP022278">
    <property type="protein sequence ID" value="ASK27561.1"/>
    <property type="molecule type" value="Genomic_DNA"/>
</dbReference>
<dbReference type="InterPro" id="IPR005939">
    <property type="entry name" value="BLH_phosphatase-like"/>
</dbReference>
<dbReference type="RefSeq" id="WP_089036262.1">
    <property type="nucleotide sequence ID" value="NZ_CP022278.1"/>
</dbReference>
<dbReference type="InterPro" id="IPR029021">
    <property type="entry name" value="Prot-tyrosine_phosphatase-like"/>
</dbReference>
<evidence type="ECO:0000313" key="2">
    <source>
        <dbReference type="EMBL" id="ASK27561.1"/>
    </source>
</evidence>
<evidence type="ECO:0000313" key="3">
    <source>
        <dbReference type="Proteomes" id="UP000198238"/>
    </source>
</evidence>
<accession>A0A220S256</accession>
<dbReference type="NCBIfam" id="TIGR01244">
    <property type="entry name" value="TIGR01244 family sulfur transferase"/>
    <property type="match status" value="1"/>
</dbReference>
<dbReference type="KEGG" id="nei:BG910_07205"/>
<keyword evidence="3" id="KW-1185">Reference proteome</keyword>
<protein>
    <submittedName>
        <fullName evidence="2">TIGR01244 family protein</fullName>
    </submittedName>
</protein>
<feature type="domain" description="Beta-lactamase hydrolase-like protein phosphatase-like" evidence="1">
    <location>
        <begin position="6"/>
        <end position="110"/>
    </location>
</feature>
<sequence length="144" mass="15024">MTILKLAENLYIAPQLTAADAAQAAALGVQAVICNRPDGEEPDQPAAAEVKQWLADAGIGQFAHQPVTAPAAGTADAAAFQNLFAQSDKPVLAYCRTGTRSVLLWALYQVQNGMSVAEAKTAAARADVDLTNFEAKLQAAKEAV</sequence>
<gene>
    <name evidence="2" type="ORF">BG910_07205</name>
</gene>